<feature type="compositionally biased region" description="Polar residues" evidence="1">
    <location>
        <begin position="104"/>
        <end position="116"/>
    </location>
</feature>
<gene>
    <name evidence="2" type="ORF">DIATSA_LOCUS6845</name>
</gene>
<feature type="region of interest" description="Disordered" evidence="1">
    <location>
        <begin position="540"/>
        <end position="570"/>
    </location>
</feature>
<feature type="compositionally biased region" description="Polar residues" evidence="1">
    <location>
        <begin position="137"/>
        <end position="147"/>
    </location>
</feature>
<feature type="region of interest" description="Disordered" evidence="1">
    <location>
        <begin position="130"/>
        <end position="150"/>
    </location>
</feature>
<reference evidence="2" key="2">
    <citation type="submission" date="2022-10" db="EMBL/GenBank/DDBJ databases">
        <authorList>
            <consortium name="ENA_rothamsted_submissions"/>
            <consortium name="culmorum"/>
            <person name="King R."/>
        </authorList>
    </citation>
    <scope>NUCLEOTIDE SEQUENCE</scope>
</reference>
<feature type="compositionally biased region" description="Basic and acidic residues" evidence="1">
    <location>
        <begin position="674"/>
        <end position="688"/>
    </location>
</feature>
<feature type="compositionally biased region" description="Basic and acidic residues" evidence="1">
    <location>
        <begin position="695"/>
        <end position="708"/>
    </location>
</feature>
<proteinExistence type="predicted"/>
<feature type="compositionally biased region" description="Polar residues" evidence="1">
    <location>
        <begin position="556"/>
        <end position="570"/>
    </location>
</feature>
<dbReference type="InterPro" id="IPR015943">
    <property type="entry name" value="WD40/YVTN_repeat-like_dom_sf"/>
</dbReference>
<dbReference type="PANTHER" id="PTHR14435">
    <property type="entry name" value="ZINC FINGER PROTEIN 106"/>
    <property type="match status" value="1"/>
</dbReference>
<dbReference type="InterPro" id="IPR042622">
    <property type="entry name" value="Znf106"/>
</dbReference>
<feature type="compositionally biased region" description="Polar residues" evidence="1">
    <location>
        <begin position="18"/>
        <end position="27"/>
    </location>
</feature>
<dbReference type="Gene3D" id="2.130.10.10">
    <property type="entry name" value="YVTN repeat-like/Quinoprotein amine dehydrogenase"/>
    <property type="match status" value="1"/>
</dbReference>
<feature type="region of interest" description="Disordered" evidence="1">
    <location>
        <begin position="1"/>
        <end position="116"/>
    </location>
</feature>
<sequence>MRHESKDQNKSQDKFYHDNTNNDNWHINSMGDIDDRQINQPINQVPFGHHNISPWLNPPDSRRQHFDDRNKHQPYRHDISENNKIPVLEYSGHRPPSSDHYGGNASSTLDNSNSFSRSIDDTVDIIRKRLQNRDEVQQTPEEQSTGSKDIDERVTITMSNNCQNIQQNQPVRKKITKHKHNIDANCDKMKNKIVHELFKMDKDKIHKLMDNPSSSSKFEYALNSFITESQNSLSRHLRSVAEKSLCTSEEFVHNDNNTIYEDTFMKQMQGVLDPQDTILLEDIKPLVLAELSKVLQLNELEFQMPENQKSCEAVSEFENYESYQYENFSQDSYYEQIQSPQTVYEHFDNENFVDSYIDFENIKQEKPKPTPLFERRPTRISFEHSELNISSETLKPLRTSIEGSSCQQVNSLSNERRHSRSLENKPNEREQTIPLFDTNTEQLSEDEDPFAELDKQYHVAVDHNFIETYGISSPQQINNELNNTNYENKSPNKEQEVNSQPIIPQLDANNIKQEIDSQLHTIAKSPLKLPSVSTVKAKSEEKNIPSCKPVQEKATKSYTNDNDHGNSLNINVKREYNVNSNNENRVIEKIKNINITTKDLPSNARKRSIDQKPSHRKEKRKKSDSNQSDSGKQILNKNIIINVNDCASSDTEKCKEATKSVFNLFFSKNDTPKEVPKEIKHVESDKPYSQKYVKRKETQKTSENEGDKKKRQRSVSSSHSIVSPKENINDSSQSNKTESKTKLQTIDMFMEQPRKVTQLHQTHRNTNTPVKNVEISKPKAPITFNRKITKRHISTQVCRKMHSKEIQTSQSLKSPNKIQTTRFSQTEKKRMLSRGIQTDPVRFEKSGIKATDTFERMKEIDLEIQVLLQEKFKLYNSIESSDPCPSTIQSLGMTVVNVTPDDDDDDDTKGDNVNEVEVITGDDIVEDFTNIPVEELEQIALETIQDQNYNSKQEKKNKRQKALDDSRASSSSPTTRRKPKKATTPNISLLEQIITDDRPLEDIISLDDLETTPVKSKKQKRVQNVPKKKAVKKSKIIKPSVCLPNYKLKECSVVLIRSDLSKYYKQMYENTDIQNEKSPISVDIIEEIPIDEANIVVANDLQFDMLDVSEDIVIGDNCEVKSSEDKDVERTEVSVTEEIILDNSQLHEPLQNNCNQVENICRMYDYSTDETLRRDSIVVTGHADAVLAIECVENNFIAACLDGNVYHFGADGQLLATLRGSNLAVTCLTIVKEKYGTTVYTGSLDSRIRYYDLETGLEKGPECNVLSPIQTMDRAWDTIFVGTRTGFVLQFECKNNMLIPVSTVKFSDQSILALRAMKEGPRKVLLVAARSEDVTIKDAQTGLLLRSLQGPKMTVYTLLYEDGKIYCGTSSHQIHVFDYAVSIMVIFD</sequence>
<reference evidence="2" key="1">
    <citation type="submission" date="2021-12" db="EMBL/GenBank/DDBJ databases">
        <authorList>
            <person name="King R."/>
        </authorList>
    </citation>
    <scope>NUCLEOTIDE SEQUENCE</scope>
</reference>
<evidence type="ECO:0008006" key="4">
    <source>
        <dbReference type="Google" id="ProtNLM"/>
    </source>
</evidence>
<dbReference type="SUPFAM" id="SSF50978">
    <property type="entry name" value="WD40 repeat-like"/>
    <property type="match status" value="1"/>
</dbReference>
<dbReference type="InterPro" id="IPR036322">
    <property type="entry name" value="WD40_repeat_dom_sf"/>
</dbReference>
<dbReference type="EMBL" id="OU893333">
    <property type="protein sequence ID" value="CAH0756170.1"/>
    <property type="molecule type" value="Genomic_DNA"/>
</dbReference>
<feature type="compositionally biased region" description="Basic and acidic residues" evidence="1">
    <location>
        <begin position="1"/>
        <end position="17"/>
    </location>
</feature>
<feature type="region of interest" description="Disordered" evidence="1">
    <location>
        <begin position="598"/>
        <end position="633"/>
    </location>
</feature>
<dbReference type="OrthoDB" id="10002522at2759"/>
<name>A0A9P0C7K4_9NEOP</name>
<dbReference type="GO" id="GO:0003723">
    <property type="term" value="F:RNA binding"/>
    <property type="evidence" value="ECO:0007669"/>
    <property type="project" value="InterPro"/>
</dbReference>
<evidence type="ECO:0000313" key="2">
    <source>
        <dbReference type="EMBL" id="CAH0756170.1"/>
    </source>
</evidence>
<protein>
    <recommendedName>
        <fullName evidence="4">Zinc finger protein 106</fullName>
    </recommendedName>
</protein>
<dbReference type="InterPro" id="IPR001680">
    <property type="entry name" value="WD40_rpt"/>
</dbReference>
<feature type="region of interest" description="Disordered" evidence="1">
    <location>
        <begin position="674"/>
        <end position="740"/>
    </location>
</feature>
<organism evidence="2 3">
    <name type="scientific">Diatraea saccharalis</name>
    <name type="common">sugarcane borer</name>
    <dbReference type="NCBI Taxonomy" id="40085"/>
    <lineage>
        <taxon>Eukaryota</taxon>
        <taxon>Metazoa</taxon>
        <taxon>Ecdysozoa</taxon>
        <taxon>Arthropoda</taxon>
        <taxon>Hexapoda</taxon>
        <taxon>Insecta</taxon>
        <taxon>Pterygota</taxon>
        <taxon>Neoptera</taxon>
        <taxon>Endopterygota</taxon>
        <taxon>Lepidoptera</taxon>
        <taxon>Glossata</taxon>
        <taxon>Ditrysia</taxon>
        <taxon>Pyraloidea</taxon>
        <taxon>Crambidae</taxon>
        <taxon>Crambinae</taxon>
        <taxon>Diatraea</taxon>
    </lineage>
</organism>
<feature type="region of interest" description="Disordered" evidence="1">
    <location>
        <begin position="405"/>
        <end position="432"/>
    </location>
</feature>
<dbReference type="Proteomes" id="UP001153714">
    <property type="component" value="Chromosome 2"/>
</dbReference>
<evidence type="ECO:0000313" key="3">
    <source>
        <dbReference type="Proteomes" id="UP001153714"/>
    </source>
</evidence>
<accession>A0A9P0C7K4</accession>
<feature type="compositionally biased region" description="Low complexity" evidence="1">
    <location>
        <begin position="714"/>
        <end position="723"/>
    </location>
</feature>
<feature type="compositionally biased region" description="Basic and acidic residues" evidence="1">
    <location>
        <begin position="414"/>
        <end position="431"/>
    </location>
</feature>
<feature type="region of interest" description="Disordered" evidence="1">
    <location>
        <begin position="950"/>
        <end position="988"/>
    </location>
</feature>
<feature type="compositionally biased region" description="Basic and acidic residues" evidence="1">
    <location>
        <begin position="60"/>
        <end position="81"/>
    </location>
</feature>
<dbReference type="PANTHER" id="PTHR14435:SF2">
    <property type="entry name" value="ZINC FINGER PROTEIN 106"/>
    <property type="match status" value="1"/>
</dbReference>
<evidence type="ECO:0000256" key="1">
    <source>
        <dbReference type="SAM" id="MobiDB-lite"/>
    </source>
</evidence>
<keyword evidence="3" id="KW-1185">Reference proteome</keyword>
<dbReference type="SMART" id="SM00320">
    <property type="entry name" value="WD40"/>
    <property type="match status" value="3"/>
</dbReference>